<comment type="caution">
    <text evidence="2">The sequence shown here is derived from an EMBL/GenBank/DDBJ whole genome shotgun (WGS) entry which is preliminary data.</text>
</comment>
<evidence type="ECO:0000259" key="1">
    <source>
        <dbReference type="Pfam" id="PF00534"/>
    </source>
</evidence>
<organism evidence="2 3">
    <name type="scientific">Acidisphaera rubrifaciens HS-AP3</name>
    <dbReference type="NCBI Taxonomy" id="1231350"/>
    <lineage>
        <taxon>Bacteria</taxon>
        <taxon>Pseudomonadati</taxon>
        <taxon>Pseudomonadota</taxon>
        <taxon>Alphaproteobacteria</taxon>
        <taxon>Acetobacterales</taxon>
        <taxon>Acetobacteraceae</taxon>
        <taxon>Acidisphaera</taxon>
    </lineage>
</organism>
<keyword evidence="2" id="KW-0808">Transferase</keyword>
<dbReference type="RefSeq" id="WP_048860179.1">
    <property type="nucleotide sequence ID" value="NZ_BANB01000087.1"/>
</dbReference>
<feature type="domain" description="Glycosyl transferase family 1" evidence="1">
    <location>
        <begin position="191"/>
        <end position="334"/>
    </location>
</feature>
<sequence>MLIDATELIANPVMTGIQRVVRQLWRHWPPQRAALLCHYVPERGLVRVPAAVGALLAQDRPVAETRAAIAAALADTTPEDAPAAAPILVPEVFYDFVRCAFHHWQLGSDPDRTAFIAYDFIPWLHPALIGVEQSYALMPYLRLLRDARHVAHISARTREDYATRITRRAACGPVLPLGADGPAIPRQTWSSARRTYLCVGSIDGRKHQDRVLAAFEQLWAEGSDARLVLVGRIFKHASTLPWVARLRALTAREPRLAWEEDASDARLAALYGTARATIYASEVEGYGLPPVESLHAGVPVIAHAALPSLAGRPRAGTLPLAGADAAAIAEAVRAMERPATARRLWAEAAGLRLDTWRDFARGVAAWAHDR</sequence>
<dbReference type="EMBL" id="BANB01000087">
    <property type="protein sequence ID" value="GAN76375.1"/>
    <property type="molecule type" value="Genomic_DNA"/>
</dbReference>
<dbReference type="InterPro" id="IPR001296">
    <property type="entry name" value="Glyco_trans_1"/>
</dbReference>
<accession>A0A0D6P3N8</accession>
<evidence type="ECO:0000313" key="2">
    <source>
        <dbReference type="EMBL" id="GAN76375.1"/>
    </source>
</evidence>
<dbReference type="Pfam" id="PF00534">
    <property type="entry name" value="Glycos_transf_1"/>
    <property type="match status" value="1"/>
</dbReference>
<dbReference type="SUPFAM" id="SSF53756">
    <property type="entry name" value="UDP-Glycosyltransferase/glycogen phosphorylase"/>
    <property type="match status" value="1"/>
</dbReference>
<dbReference type="Gene3D" id="3.40.50.2000">
    <property type="entry name" value="Glycogen Phosphorylase B"/>
    <property type="match status" value="1"/>
</dbReference>
<evidence type="ECO:0000313" key="3">
    <source>
        <dbReference type="Proteomes" id="UP000032680"/>
    </source>
</evidence>
<dbReference type="GO" id="GO:0016757">
    <property type="term" value="F:glycosyltransferase activity"/>
    <property type="evidence" value="ECO:0007669"/>
    <property type="project" value="InterPro"/>
</dbReference>
<dbReference type="PANTHER" id="PTHR46401">
    <property type="entry name" value="GLYCOSYLTRANSFERASE WBBK-RELATED"/>
    <property type="match status" value="1"/>
</dbReference>
<protein>
    <submittedName>
        <fullName evidence="2">Glycosyl transferase</fullName>
    </submittedName>
</protein>
<reference evidence="2 3" key="1">
    <citation type="submission" date="2012-11" db="EMBL/GenBank/DDBJ databases">
        <title>Whole genome sequence of Acidisphaera rubrifaciens HS-AP3.</title>
        <authorList>
            <person name="Azuma Y."/>
            <person name="Higashiura N."/>
            <person name="Hirakawa H."/>
            <person name="Matsushita K."/>
        </authorList>
    </citation>
    <scope>NUCLEOTIDE SEQUENCE [LARGE SCALE GENOMIC DNA]</scope>
    <source>
        <strain evidence="2 3">HS-AP3</strain>
    </source>
</reference>
<gene>
    <name evidence="2" type="ORF">Asru_0087_04</name>
</gene>
<dbReference type="PANTHER" id="PTHR46401:SF9">
    <property type="entry name" value="MANNOSYLTRANSFERASE A"/>
    <property type="match status" value="1"/>
</dbReference>
<keyword evidence="3" id="KW-1185">Reference proteome</keyword>
<name>A0A0D6P3N8_9PROT</name>
<proteinExistence type="predicted"/>
<dbReference type="Proteomes" id="UP000032680">
    <property type="component" value="Unassembled WGS sequence"/>
</dbReference>
<dbReference type="AlphaFoldDB" id="A0A0D6P3N8"/>
<dbReference type="OrthoDB" id="9790710at2"/>